<protein>
    <submittedName>
        <fullName evidence="1">Uncharacterized protein</fullName>
    </submittedName>
</protein>
<reference evidence="1" key="1">
    <citation type="submission" date="2020-04" db="EMBL/GenBank/DDBJ databases">
        <authorList>
            <person name="Chiriac C."/>
            <person name="Salcher M."/>
            <person name="Ghai R."/>
            <person name="Kavagutti S V."/>
        </authorList>
    </citation>
    <scope>NUCLEOTIDE SEQUENCE</scope>
</reference>
<accession>A0A6J5L1Y2</accession>
<dbReference type="EMBL" id="LR796209">
    <property type="protein sequence ID" value="CAB4127257.1"/>
    <property type="molecule type" value="Genomic_DNA"/>
</dbReference>
<organism evidence="1">
    <name type="scientific">uncultured Caudovirales phage</name>
    <dbReference type="NCBI Taxonomy" id="2100421"/>
    <lineage>
        <taxon>Viruses</taxon>
        <taxon>Duplodnaviria</taxon>
        <taxon>Heunggongvirae</taxon>
        <taxon>Uroviricota</taxon>
        <taxon>Caudoviricetes</taxon>
        <taxon>Peduoviridae</taxon>
        <taxon>Maltschvirus</taxon>
        <taxon>Maltschvirus maltsch</taxon>
    </lineage>
</organism>
<sequence length="34" mass="3906">MDAALLLIGSVMFFGAMKVLLKFKRERLNAYKDD</sequence>
<evidence type="ECO:0000313" key="1">
    <source>
        <dbReference type="EMBL" id="CAB4127257.1"/>
    </source>
</evidence>
<name>A0A6J5L1Y2_9CAUD</name>
<proteinExistence type="predicted"/>
<gene>
    <name evidence="1" type="ORF">UFOVP75_106</name>
</gene>